<comment type="similarity">
    <text evidence="1">Belongs to the universal stress protein A family.</text>
</comment>
<gene>
    <name evidence="3" type="ORF">EWE74_04020</name>
</gene>
<dbReference type="OrthoDB" id="9788959at2"/>
<keyword evidence="4" id="KW-1185">Reference proteome</keyword>
<accession>A0A4Q6XP56</accession>
<reference evidence="3 4" key="1">
    <citation type="submission" date="2019-02" db="EMBL/GenBank/DDBJ databases">
        <authorList>
            <person name="Li Y."/>
        </authorList>
    </citation>
    <scope>NUCLEOTIDE SEQUENCE [LARGE SCALE GENOMIC DNA]</scope>
    <source>
        <strain evidence="3 4">30C10-4-7</strain>
    </source>
</reference>
<dbReference type="Gene3D" id="3.40.50.620">
    <property type="entry name" value="HUPs"/>
    <property type="match status" value="2"/>
</dbReference>
<dbReference type="AlphaFoldDB" id="A0A4Q6XP56"/>
<dbReference type="PANTHER" id="PTHR46268">
    <property type="entry name" value="STRESS RESPONSE PROTEIN NHAX"/>
    <property type="match status" value="1"/>
</dbReference>
<feature type="domain" description="UspA" evidence="2">
    <location>
        <begin position="1"/>
        <end position="149"/>
    </location>
</feature>
<sequence length="286" mass="32611">MRKILFPTDFSNAANNAFAYALHLAKEMDASLYVLNTYMQPVLSATHAGQPELVPEVYENYELHQFENFKKHTADLHQMADDYNLSNVPLTFLFEEGTVVANAQRIIENEGIHLIVMGTNRADGVIDKIFGSNTLGVIRGVKVPVLSVPKEAKYDGIKEILFTTLFREKDEAALRHIMEIADKFAVKVKCAHVLKDKNIDIIAMTDRWQKMFPQDNLEFVLLDMDQSIEHTLNKYIEQHRVDLLCVVKRNKSLLERLFKSSMSNRLRMHANTATLVLQEGDDPGAF</sequence>
<evidence type="ECO:0000259" key="2">
    <source>
        <dbReference type="Pfam" id="PF00582"/>
    </source>
</evidence>
<name>A0A4Q6XP56_9SPHI</name>
<dbReference type="InterPro" id="IPR006015">
    <property type="entry name" value="Universal_stress_UspA"/>
</dbReference>
<dbReference type="InterPro" id="IPR014729">
    <property type="entry name" value="Rossmann-like_a/b/a_fold"/>
</dbReference>
<dbReference type="PANTHER" id="PTHR46268:SF22">
    <property type="entry name" value="SENSOR PROTEIN KDPD-RELATED"/>
    <property type="match status" value="1"/>
</dbReference>
<dbReference type="PRINTS" id="PR01438">
    <property type="entry name" value="UNVRSLSTRESS"/>
</dbReference>
<dbReference type="Pfam" id="PF00582">
    <property type="entry name" value="Usp"/>
    <property type="match status" value="1"/>
</dbReference>
<evidence type="ECO:0000256" key="1">
    <source>
        <dbReference type="ARBA" id="ARBA00008791"/>
    </source>
</evidence>
<protein>
    <submittedName>
        <fullName evidence="3">Universal stress protein</fullName>
    </submittedName>
</protein>
<dbReference type="EMBL" id="SGIT01000001">
    <property type="protein sequence ID" value="RZF61993.1"/>
    <property type="molecule type" value="Genomic_DNA"/>
</dbReference>
<dbReference type="CDD" id="cd00293">
    <property type="entry name" value="USP-like"/>
    <property type="match status" value="1"/>
</dbReference>
<dbReference type="RefSeq" id="WP_130140223.1">
    <property type="nucleotide sequence ID" value="NZ_SGIT01000001.1"/>
</dbReference>
<comment type="caution">
    <text evidence="3">The sequence shown here is derived from an EMBL/GenBank/DDBJ whole genome shotgun (WGS) entry which is preliminary data.</text>
</comment>
<dbReference type="Proteomes" id="UP000292855">
    <property type="component" value="Unassembled WGS sequence"/>
</dbReference>
<proteinExistence type="inferred from homology"/>
<evidence type="ECO:0000313" key="3">
    <source>
        <dbReference type="EMBL" id="RZF61993.1"/>
    </source>
</evidence>
<dbReference type="SUPFAM" id="SSF52402">
    <property type="entry name" value="Adenine nucleotide alpha hydrolases-like"/>
    <property type="match status" value="2"/>
</dbReference>
<evidence type="ECO:0000313" key="4">
    <source>
        <dbReference type="Proteomes" id="UP000292855"/>
    </source>
</evidence>
<organism evidence="3 4">
    <name type="scientific">Sphingobacterium corticibacterium</name>
    <dbReference type="NCBI Taxonomy" id="2484746"/>
    <lineage>
        <taxon>Bacteria</taxon>
        <taxon>Pseudomonadati</taxon>
        <taxon>Bacteroidota</taxon>
        <taxon>Sphingobacteriia</taxon>
        <taxon>Sphingobacteriales</taxon>
        <taxon>Sphingobacteriaceae</taxon>
        <taxon>Sphingobacterium</taxon>
    </lineage>
</organism>
<dbReference type="InterPro" id="IPR006016">
    <property type="entry name" value="UspA"/>
</dbReference>